<evidence type="ECO:0000256" key="2">
    <source>
        <dbReference type="ARBA" id="ARBA00007526"/>
    </source>
</evidence>
<dbReference type="SMART" id="SM01293">
    <property type="entry name" value="DUF3402"/>
    <property type="match status" value="1"/>
</dbReference>
<dbReference type="GO" id="GO:0005829">
    <property type="term" value="C:cytosol"/>
    <property type="evidence" value="ECO:0007669"/>
    <property type="project" value="TreeGrafter"/>
</dbReference>
<keyword evidence="6" id="KW-0539">Nucleus</keyword>
<dbReference type="PANTHER" id="PTHR13239">
    <property type="entry name" value="PROTEIN REQUIRED FOR HYPHAL ANASTOMOSIS HAM-2"/>
    <property type="match status" value="1"/>
</dbReference>
<dbReference type="InterPro" id="IPR007018">
    <property type="entry name" value="Mediator_Med6"/>
</dbReference>
<feature type="region of interest" description="Disordered" evidence="8">
    <location>
        <begin position="351"/>
        <end position="383"/>
    </location>
</feature>
<comment type="similarity">
    <text evidence="2">Belongs to the Mediator complex subunit 6 family.</text>
</comment>
<evidence type="ECO:0000256" key="7">
    <source>
        <dbReference type="ARBA" id="ARBA00031259"/>
    </source>
</evidence>
<evidence type="ECO:0000259" key="9">
    <source>
        <dbReference type="SMART" id="SM01292"/>
    </source>
</evidence>
<accession>A0A0E9NG69</accession>
<reference evidence="11 12" key="3">
    <citation type="journal article" date="2015" name="Genome Announc.">
        <title>Draft Genome Sequence of the Archiascomycetous Yeast Saitoella complicata.</title>
        <authorList>
            <person name="Yamauchi K."/>
            <person name="Kondo S."/>
            <person name="Hamamoto M."/>
            <person name="Takahashi Y."/>
            <person name="Ogura Y."/>
            <person name="Hayashi T."/>
            <person name="Nishida H."/>
        </authorList>
    </citation>
    <scope>NUCLEOTIDE SEQUENCE [LARGE SCALE GENOMIC DNA]</scope>
    <source>
        <strain evidence="11 12">NRRL Y-17804</strain>
    </source>
</reference>
<evidence type="ECO:0000313" key="12">
    <source>
        <dbReference type="Proteomes" id="UP000033140"/>
    </source>
</evidence>
<keyword evidence="4" id="KW-0805">Transcription regulation</keyword>
<dbReference type="InterPro" id="IPR012486">
    <property type="entry name" value="Far11/STRP_N"/>
</dbReference>
<evidence type="ECO:0000256" key="6">
    <source>
        <dbReference type="ARBA" id="ARBA00023242"/>
    </source>
</evidence>
<dbReference type="InterPro" id="IPR021819">
    <property type="entry name" value="Far11/STRP_C"/>
</dbReference>
<feature type="region of interest" description="Disordered" evidence="8">
    <location>
        <begin position="1"/>
        <end position="29"/>
    </location>
</feature>
<feature type="domain" description="Far11/STRP C-terminal" evidence="10">
    <location>
        <begin position="406"/>
        <end position="801"/>
    </location>
</feature>
<protein>
    <recommendedName>
        <fullName evidence="3">Mediator of RNA polymerase II transcription subunit 6</fullName>
    </recommendedName>
    <alternativeName>
        <fullName evidence="7">Mediator complex subunit 6</fullName>
    </alternativeName>
</protein>
<evidence type="ECO:0000256" key="5">
    <source>
        <dbReference type="ARBA" id="ARBA00023163"/>
    </source>
</evidence>
<dbReference type="Pfam" id="PF04934">
    <property type="entry name" value="Med6"/>
    <property type="match status" value="1"/>
</dbReference>
<proteinExistence type="inferred from homology"/>
<feature type="compositionally biased region" description="Polar residues" evidence="8">
    <location>
        <begin position="351"/>
        <end position="360"/>
    </location>
</feature>
<dbReference type="InterPro" id="IPR038566">
    <property type="entry name" value="Mediator_Med6_sf"/>
</dbReference>
<evidence type="ECO:0000256" key="3">
    <source>
        <dbReference type="ARBA" id="ARBA00020634"/>
    </source>
</evidence>
<feature type="compositionally biased region" description="Pro residues" evidence="8">
    <location>
        <begin position="367"/>
        <end position="379"/>
    </location>
</feature>
<dbReference type="SMART" id="SM01292">
    <property type="entry name" value="N1221"/>
    <property type="match status" value="1"/>
</dbReference>
<feature type="domain" description="Far11/STRP N-terminal" evidence="9">
    <location>
        <begin position="50"/>
        <end position="324"/>
    </location>
</feature>
<dbReference type="OMA" id="KMTRAMR"/>
<evidence type="ECO:0000313" key="11">
    <source>
        <dbReference type="EMBL" id="GAO48691.1"/>
    </source>
</evidence>
<dbReference type="InterPro" id="IPR040185">
    <property type="entry name" value="Far11/STRP"/>
</dbReference>
<keyword evidence="5" id="KW-0804">Transcription</keyword>
<dbReference type="GO" id="GO:0006357">
    <property type="term" value="P:regulation of transcription by RNA polymerase II"/>
    <property type="evidence" value="ECO:0007669"/>
    <property type="project" value="InterPro"/>
</dbReference>
<keyword evidence="12" id="KW-1185">Reference proteome</keyword>
<comment type="subcellular location">
    <subcellularLocation>
        <location evidence="1">Nucleus</location>
    </subcellularLocation>
</comment>
<reference evidence="11 12" key="2">
    <citation type="journal article" date="2014" name="J. Gen. Appl. Microbiol.">
        <title>The early diverging ascomycetous budding yeast Saitoella complicata has three histone deacetylases belonging to the Clr6, Hos2, and Rpd3 lineages.</title>
        <authorList>
            <person name="Nishida H."/>
            <person name="Matsumoto T."/>
            <person name="Kondo S."/>
            <person name="Hamamoto M."/>
            <person name="Yoshikawa H."/>
        </authorList>
    </citation>
    <scope>NUCLEOTIDE SEQUENCE [LARGE SCALE GENOMIC DNA]</scope>
    <source>
        <strain evidence="11 12">NRRL Y-17804</strain>
    </source>
</reference>
<evidence type="ECO:0000256" key="8">
    <source>
        <dbReference type="SAM" id="MobiDB-lite"/>
    </source>
</evidence>
<dbReference type="GO" id="GO:0003712">
    <property type="term" value="F:transcription coregulator activity"/>
    <property type="evidence" value="ECO:0007669"/>
    <property type="project" value="InterPro"/>
</dbReference>
<dbReference type="GO" id="GO:0016592">
    <property type="term" value="C:mediator complex"/>
    <property type="evidence" value="ECO:0007669"/>
    <property type="project" value="InterPro"/>
</dbReference>
<evidence type="ECO:0000256" key="4">
    <source>
        <dbReference type="ARBA" id="ARBA00023015"/>
    </source>
</evidence>
<dbReference type="AlphaFoldDB" id="A0A0E9NG69"/>
<dbReference type="Pfam" id="PF07923">
    <property type="entry name" value="N1221"/>
    <property type="match status" value="1"/>
</dbReference>
<name>A0A0E9NG69_SAICN</name>
<evidence type="ECO:0000259" key="10">
    <source>
        <dbReference type="SMART" id="SM01293"/>
    </source>
</evidence>
<reference evidence="11 12" key="1">
    <citation type="journal article" date="2011" name="J. Gen. Appl. Microbiol.">
        <title>Draft genome sequencing of the enigmatic yeast Saitoella complicata.</title>
        <authorList>
            <person name="Nishida H."/>
            <person name="Hamamoto M."/>
            <person name="Sugiyama J."/>
        </authorList>
    </citation>
    <scope>NUCLEOTIDE SEQUENCE [LARGE SCALE GENOMIC DNA]</scope>
    <source>
        <strain evidence="11 12">NRRL Y-17804</strain>
    </source>
</reference>
<gene>
    <name evidence="11" type="ORF">G7K_2861-t1</name>
</gene>
<dbReference type="Proteomes" id="UP000033140">
    <property type="component" value="Unassembled WGS sequence"/>
</dbReference>
<dbReference type="PANTHER" id="PTHR13239:SF4">
    <property type="entry name" value="AT25231P"/>
    <property type="match status" value="1"/>
</dbReference>
<dbReference type="Pfam" id="PF11882">
    <property type="entry name" value="DUF3402"/>
    <property type="match status" value="1"/>
</dbReference>
<comment type="caution">
    <text evidence="11">The sequence shown here is derived from an EMBL/GenBank/DDBJ whole genome shotgun (WGS) entry which is preliminary data.</text>
</comment>
<sequence length="1089" mass="123945">MPLPSFFSKEPEETKEDDAQGESAVDGIPPDSLTLAQLKALVSHMPKAKVPEYAFEYADTDNIKAELEEWFVYAENQYLLNGAQVFEKTFTGSWLKASSDARKSFVETQLGKFDTDNATERLRAGTCLVYICQGIFKETVSTEHQLHWIFENAKLVRSCGALDTMWGSLLHSCKVYDEREEGTTAVDIEVTRAELTNALTVLYFLTEIFRTDNGFRSQMSSLSPNPVSFLITELGKFRYRNPENCPIRQLLSFFWKVILTVFGGRKDLAKTKIWARKRMGLPEEMDHSTIVASPLDYNAFRQEIIAKFPAYEPPEPLLRLDPDATSLFPASLAIHAEPEEVSPITAAVNAATNPHPNAQNPLLATPAPSPPPSPRPSPKLPRSIFQTPANMPFQYPAGLGLEESVPESVREASEIYASRTRTALGVWQMWREKEEFERRERGWVYDDDDTDEVESDNEEERRLRRIEEVYNSTLPELQSFVVVLLKVLLATTNIDSSDDDTKSSPILISLSSDSKHLSETDIDERRTREIMAKTISATLLLLLKWFRVSHVFKFEYLAQLLVDSNSLLLLVKIFANDLSTAVAEKTEIKEQNFFRFCNLHSAQPQPPERTQGTTAGAALKKAAGAVGATSNWEMPDDGRQDHDTQPPVQIGEYSWRVFLATINYLKIMSKMVKRKAARNLLMVQYKASANLRKLLKIPHEELRVCTLKVMKCQVPFYGRKWRQSNMRIITSIYLHCRPELRDDWVAALDVDEQVETAQPQEQALRALVQFHHLRRYPVQMENMGFEGLRVEGERDFFGEELVRMGIDLEMEKMRLRGEMIEVEGREPNAELIDNLRDVRTVGGADTELDKITGIQRHRRMSKNTPLPTEEIDLSTIQWREPGWIAHPQFGRGSLRPDNVLDYFKLSVFWSRGCNNDVVLQQQIGQPHQYAMGTPEFTNMLKQLRGLEYVLAYHNMPDVFIIRAQERHSPNHATPLHLYFCANGNIYLAPSLHSILTSRTLNALRSVKEALTLTTSLANFDPAGAGYTYEFTKEEGDSEKVKEERREREMLEIALRAAEGSIREKEVVQAPIVKVEEVQGEGNGKKVRIA</sequence>
<evidence type="ECO:0000256" key="1">
    <source>
        <dbReference type="ARBA" id="ARBA00004123"/>
    </source>
</evidence>
<dbReference type="STRING" id="698492.A0A0E9NG69"/>
<dbReference type="GO" id="GO:0007010">
    <property type="term" value="P:cytoskeleton organization"/>
    <property type="evidence" value="ECO:0007669"/>
    <property type="project" value="TreeGrafter"/>
</dbReference>
<organism evidence="11 12">
    <name type="scientific">Saitoella complicata (strain BCRC 22490 / CBS 7301 / JCM 7358 / NBRC 10748 / NRRL Y-17804)</name>
    <dbReference type="NCBI Taxonomy" id="698492"/>
    <lineage>
        <taxon>Eukaryota</taxon>
        <taxon>Fungi</taxon>
        <taxon>Dikarya</taxon>
        <taxon>Ascomycota</taxon>
        <taxon>Taphrinomycotina</taxon>
        <taxon>Taphrinomycotina incertae sedis</taxon>
        <taxon>Saitoella</taxon>
    </lineage>
</organism>
<dbReference type="EMBL" id="BACD03000016">
    <property type="protein sequence ID" value="GAO48691.1"/>
    <property type="molecule type" value="Genomic_DNA"/>
</dbReference>
<dbReference type="Gene3D" id="3.10.450.580">
    <property type="entry name" value="Mediator complex, subunit Med6"/>
    <property type="match status" value="1"/>
</dbReference>